<dbReference type="PANTHER" id="PTHR11662:SF399">
    <property type="entry name" value="FI19708P1-RELATED"/>
    <property type="match status" value="1"/>
</dbReference>
<proteinExistence type="predicted"/>
<protein>
    <submittedName>
        <fullName evidence="8">Major facilitator superfamily transporter ACS family protein</fullName>
    </submittedName>
</protein>
<dbReference type="InterPro" id="IPR000849">
    <property type="entry name" value="Sugar_P_transporter"/>
</dbReference>
<dbReference type="PROSITE" id="PS50850">
    <property type="entry name" value="MFS"/>
    <property type="match status" value="1"/>
</dbReference>
<evidence type="ECO:0000256" key="4">
    <source>
        <dbReference type="ARBA" id="ARBA00022989"/>
    </source>
</evidence>
<dbReference type="CDD" id="cd17319">
    <property type="entry name" value="MFS_ExuT_GudP_like"/>
    <property type="match status" value="1"/>
</dbReference>
<feature type="transmembrane region" description="Helical" evidence="6">
    <location>
        <begin position="221"/>
        <end position="243"/>
    </location>
</feature>
<dbReference type="InterPro" id="IPR011701">
    <property type="entry name" value="MFS"/>
</dbReference>
<dbReference type="PIRSF" id="PIRSF002808">
    <property type="entry name" value="Hexose_phosphate_transp"/>
    <property type="match status" value="1"/>
</dbReference>
<dbReference type="SUPFAM" id="SSF103473">
    <property type="entry name" value="MFS general substrate transporter"/>
    <property type="match status" value="1"/>
</dbReference>
<feature type="domain" description="Major facilitator superfamily (MFS) profile" evidence="7">
    <location>
        <begin position="12"/>
        <end position="412"/>
    </location>
</feature>
<evidence type="ECO:0000256" key="3">
    <source>
        <dbReference type="ARBA" id="ARBA00022692"/>
    </source>
</evidence>
<evidence type="ECO:0000313" key="8">
    <source>
        <dbReference type="EMBL" id="EKT78101.1"/>
    </source>
</evidence>
<evidence type="ECO:0000259" key="7">
    <source>
        <dbReference type="PROSITE" id="PS50850"/>
    </source>
</evidence>
<feature type="transmembrane region" description="Helical" evidence="6">
    <location>
        <begin position="323"/>
        <end position="345"/>
    </location>
</feature>
<feature type="transmembrane region" description="Helical" evidence="6">
    <location>
        <begin position="50"/>
        <end position="70"/>
    </location>
</feature>
<feature type="transmembrane region" description="Helical" evidence="6">
    <location>
        <begin position="12"/>
        <end position="30"/>
    </location>
</feature>
<evidence type="ECO:0000256" key="1">
    <source>
        <dbReference type="ARBA" id="ARBA00004651"/>
    </source>
</evidence>
<dbReference type="Gene3D" id="1.20.1250.20">
    <property type="entry name" value="MFS general substrate transporter like domains"/>
    <property type="match status" value="2"/>
</dbReference>
<dbReference type="AlphaFoldDB" id="K8XBB2"/>
<keyword evidence="5 6" id="KW-0472">Membrane</keyword>
<feature type="transmembrane region" description="Helical" evidence="6">
    <location>
        <begin position="77"/>
        <end position="97"/>
    </location>
</feature>
<evidence type="ECO:0000313" key="9">
    <source>
        <dbReference type="Proteomes" id="UP000005951"/>
    </source>
</evidence>
<dbReference type="PANTHER" id="PTHR11662">
    <property type="entry name" value="SOLUTE CARRIER FAMILY 17"/>
    <property type="match status" value="1"/>
</dbReference>
<gene>
    <name evidence="8" type="ORF">WSS_A34237</name>
</gene>
<comment type="caution">
    <text evidence="8">The sequence shown here is derived from an EMBL/GenBank/DDBJ whole genome shotgun (WGS) entry which is preliminary data.</text>
</comment>
<organism evidence="8 9">
    <name type="scientific">Rhodococcus opacus M213</name>
    <dbReference type="NCBI Taxonomy" id="1129896"/>
    <lineage>
        <taxon>Bacteria</taxon>
        <taxon>Bacillati</taxon>
        <taxon>Actinomycetota</taxon>
        <taxon>Actinomycetes</taxon>
        <taxon>Mycobacteriales</taxon>
        <taxon>Nocardiaceae</taxon>
        <taxon>Rhodococcus</taxon>
    </lineage>
</organism>
<feature type="transmembrane region" description="Helical" evidence="6">
    <location>
        <begin position="168"/>
        <end position="186"/>
    </location>
</feature>
<dbReference type="GO" id="GO:0022857">
    <property type="term" value="F:transmembrane transporter activity"/>
    <property type="evidence" value="ECO:0007669"/>
    <property type="project" value="InterPro"/>
</dbReference>
<dbReference type="InterPro" id="IPR036259">
    <property type="entry name" value="MFS_trans_sf"/>
</dbReference>
<feature type="transmembrane region" description="Helical" evidence="6">
    <location>
        <begin position="357"/>
        <end position="380"/>
    </location>
</feature>
<dbReference type="InterPro" id="IPR020846">
    <property type="entry name" value="MFS_dom"/>
</dbReference>
<keyword evidence="3 6" id="KW-0812">Transmembrane</keyword>
<dbReference type="EMBL" id="AJYC02000113">
    <property type="protein sequence ID" value="EKT78101.1"/>
    <property type="molecule type" value="Genomic_DNA"/>
</dbReference>
<feature type="transmembrane region" description="Helical" evidence="6">
    <location>
        <begin position="299"/>
        <end position="317"/>
    </location>
</feature>
<accession>K8XBB2</accession>
<keyword evidence="4 6" id="KW-1133">Transmembrane helix</keyword>
<keyword evidence="2" id="KW-1003">Cell membrane</keyword>
<evidence type="ECO:0000256" key="5">
    <source>
        <dbReference type="ARBA" id="ARBA00023136"/>
    </source>
</evidence>
<dbReference type="InterPro" id="IPR050382">
    <property type="entry name" value="MFS_Na/Anion_cotransporter"/>
</dbReference>
<comment type="subcellular location">
    <subcellularLocation>
        <location evidence="1">Cell membrane</location>
        <topology evidence="1">Multi-pass membrane protein</topology>
    </subcellularLocation>
</comment>
<dbReference type="GO" id="GO:0005886">
    <property type="term" value="C:plasma membrane"/>
    <property type="evidence" value="ECO:0007669"/>
    <property type="project" value="UniProtKB-SubCell"/>
</dbReference>
<evidence type="ECO:0000256" key="2">
    <source>
        <dbReference type="ARBA" id="ARBA00022475"/>
    </source>
</evidence>
<sequence>MESLRHRVRGKVLLLLCGMYFITYMDRVSISTAAPFIKQDLGLTSTQLGLALAAFSIPYAFFQIFGGVLSDKFGPRIVLTTVGVVWALTTVCTGLSVGLVTLFAARLGLGFGEGAAFPTATNAMAKWLPTDRRAFGQGITHAFARIGNAIAPLVVAGLIAIYNWRLAFVVLGIISLMWAIVWAFYYRDRPADHPKITDTELAELTADQRSDVRPPVPWKALFARILPVTFVDFCYGWMLWVYLTWIPSFFHESFGLDLAKFAAFSALVLVAGVFGDMAGGLISDALLRRTGSLKIARRAVLVAGLLGSFVFIAPTLFVHNLVLTIVCLAAAFFLLELTNPVLWAIPMDIAPNHAGTAGGLMNTGFGIAGIVSPIVFGLLIDVSGGWVMSFALSAALLLVGALASLLINPAKQVPHTTSATA</sequence>
<feature type="transmembrane region" description="Helical" evidence="6">
    <location>
        <begin position="386"/>
        <end position="407"/>
    </location>
</feature>
<evidence type="ECO:0000256" key="6">
    <source>
        <dbReference type="SAM" id="Phobius"/>
    </source>
</evidence>
<feature type="transmembrane region" description="Helical" evidence="6">
    <location>
        <begin position="263"/>
        <end position="287"/>
    </location>
</feature>
<dbReference type="Pfam" id="PF07690">
    <property type="entry name" value="MFS_1"/>
    <property type="match status" value="1"/>
</dbReference>
<reference evidence="8 9" key="1">
    <citation type="journal article" date="2013" name="Genome Announc.">
        <title>Draft Genome Sequence of Rhodococcus opacus Strain M213 Shows a Diverse Catabolic Potential.</title>
        <authorList>
            <person name="Pathak A."/>
            <person name="Green S.J."/>
            <person name="Ogram A."/>
            <person name="Chauhan A."/>
        </authorList>
    </citation>
    <scope>NUCLEOTIDE SEQUENCE [LARGE SCALE GENOMIC DNA]</scope>
    <source>
        <strain evidence="8 9">M213</strain>
    </source>
</reference>
<name>K8XBB2_RHOOP</name>
<dbReference type="Proteomes" id="UP000005951">
    <property type="component" value="Unassembled WGS sequence"/>
</dbReference>